<dbReference type="GO" id="GO:0042597">
    <property type="term" value="C:periplasmic space"/>
    <property type="evidence" value="ECO:0007669"/>
    <property type="project" value="InterPro"/>
</dbReference>
<feature type="signal peptide" evidence="2">
    <location>
        <begin position="1"/>
        <end position="29"/>
    </location>
</feature>
<dbReference type="Proteomes" id="UP000218288">
    <property type="component" value="Chromosome"/>
</dbReference>
<keyword evidence="2" id="KW-0732">Signal</keyword>
<gene>
    <name evidence="3" type="ORF">MPPM_3171</name>
</gene>
<reference evidence="3 4" key="1">
    <citation type="journal article" date="2016" name="Genome Announc.">
        <title>Complete Genome Sequence of Methylobacterium populi P-1M, Isolated from Pink-Pigmented Household Biofilm.</title>
        <authorList>
            <person name="Morohoshi T."/>
            <person name="Ikeda T."/>
        </authorList>
    </citation>
    <scope>NUCLEOTIDE SEQUENCE [LARGE SCALE GENOMIC DNA]</scope>
    <source>
        <strain evidence="3 4">P-1M</strain>
    </source>
</reference>
<dbReference type="RefSeq" id="WP_244573324.1">
    <property type="nucleotide sequence ID" value="NZ_AP014809.1"/>
</dbReference>
<accession>A0A160PGA5</accession>
<protein>
    <recommendedName>
        <fullName evidence="5">LTXXQ motif family protein</fullName>
    </recommendedName>
</protein>
<proteinExistence type="predicted"/>
<name>A0A160PGA5_9HYPH</name>
<feature type="chain" id="PRO_5007819486" description="LTXXQ motif family protein" evidence="2">
    <location>
        <begin position="30"/>
        <end position="185"/>
    </location>
</feature>
<evidence type="ECO:0000313" key="3">
    <source>
        <dbReference type="EMBL" id="BAU91776.1"/>
    </source>
</evidence>
<feature type="region of interest" description="Disordered" evidence="1">
    <location>
        <begin position="159"/>
        <end position="185"/>
    </location>
</feature>
<dbReference type="Pfam" id="PF07813">
    <property type="entry name" value="LTXXQ"/>
    <property type="match status" value="1"/>
</dbReference>
<evidence type="ECO:0000313" key="4">
    <source>
        <dbReference type="Proteomes" id="UP000218288"/>
    </source>
</evidence>
<evidence type="ECO:0008006" key="5">
    <source>
        <dbReference type="Google" id="ProtNLM"/>
    </source>
</evidence>
<dbReference type="AlphaFoldDB" id="A0A160PGA5"/>
<feature type="compositionally biased region" description="Gly residues" evidence="1">
    <location>
        <begin position="174"/>
        <end position="185"/>
    </location>
</feature>
<dbReference type="EMBL" id="AP014809">
    <property type="protein sequence ID" value="BAU91776.1"/>
    <property type="molecule type" value="Genomic_DNA"/>
</dbReference>
<dbReference type="InterPro" id="IPR012899">
    <property type="entry name" value="LTXXQ"/>
</dbReference>
<evidence type="ECO:0000256" key="2">
    <source>
        <dbReference type="SAM" id="SignalP"/>
    </source>
</evidence>
<evidence type="ECO:0000256" key="1">
    <source>
        <dbReference type="SAM" id="MobiDB-lite"/>
    </source>
</evidence>
<organism evidence="3 4">
    <name type="scientific">Methylorubrum populi</name>
    <dbReference type="NCBI Taxonomy" id="223967"/>
    <lineage>
        <taxon>Bacteria</taxon>
        <taxon>Pseudomonadati</taxon>
        <taxon>Pseudomonadota</taxon>
        <taxon>Alphaproteobacteria</taxon>
        <taxon>Hyphomicrobiales</taxon>
        <taxon>Methylobacteriaceae</taxon>
        <taxon>Methylorubrum</taxon>
    </lineage>
</organism>
<sequence>MIRKRATGLAMAGLALFGAASIGAVAVHAGERGGPFADGPHGHRHGRWSALSAEDRAAFADARIAGLHAGLKLNPEQEKLWPPVEAAMRDLFKQRAAQREARRERGRMVDDAPGALRAMADAATARGEALRKLADASTPLFATLDDGQKRRAMLLARPMRPFGGPHKAWHRHGPGGPGGRDGGDE</sequence>